<dbReference type="AlphaFoldDB" id="A0A7C8ML24"/>
<evidence type="ECO:0000313" key="2">
    <source>
        <dbReference type="Proteomes" id="UP000481861"/>
    </source>
</evidence>
<dbReference type="EMBL" id="JAADJZ010000004">
    <property type="protein sequence ID" value="KAF2876042.1"/>
    <property type="molecule type" value="Genomic_DNA"/>
</dbReference>
<dbReference type="Proteomes" id="UP000481861">
    <property type="component" value="Unassembled WGS sequence"/>
</dbReference>
<keyword evidence="2" id="KW-1185">Reference proteome</keyword>
<dbReference type="OrthoDB" id="3774940at2759"/>
<proteinExistence type="predicted"/>
<reference evidence="1 2" key="1">
    <citation type="submission" date="2020-01" db="EMBL/GenBank/DDBJ databases">
        <authorList>
            <consortium name="DOE Joint Genome Institute"/>
            <person name="Haridas S."/>
            <person name="Albert R."/>
            <person name="Binder M."/>
            <person name="Bloem J."/>
            <person name="Labutti K."/>
            <person name="Salamov A."/>
            <person name="Andreopoulos B."/>
            <person name="Baker S.E."/>
            <person name="Barry K."/>
            <person name="Bills G."/>
            <person name="Bluhm B.H."/>
            <person name="Cannon C."/>
            <person name="Castanera R."/>
            <person name="Culley D.E."/>
            <person name="Daum C."/>
            <person name="Ezra D."/>
            <person name="Gonzalez J.B."/>
            <person name="Henrissat B."/>
            <person name="Kuo A."/>
            <person name="Liang C."/>
            <person name="Lipzen A."/>
            <person name="Lutzoni F."/>
            <person name="Magnuson J."/>
            <person name="Mondo S."/>
            <person name="Nolan M."/>
            <person name="Ohm R."/>
            <person name="Pangilinan J."/>
            <person name="Park H.-J.H."/>
            <person name="Ramirez L."/>
            <person name="Alfaro M."/>
            <person name="Sun H."/>
            <person name="Tritt A."/>
            <person name="Yoshinaga Y."/>
            <person name="Zwiers L.-H.L."/>
            <person name="Turgeon B.G."/>
            <person name="Goodwin S.B."/>
            <person name="Spatafora J.W."/>
            <person name="Crous P.W."/>
            <person name="Grigoriev I.V."/>
        </authorList>
    </citation>
    <scope>NUCLEOTIDE SEQUENCE [LARGE SCALE GENOMIC DNA]</scope>
    <source>
        <strain evidence="1 2">CBS 611.86</strain>
    </source>
</reference>
<comment type="caution">
    <text evidence="1">The sequence shown here is derived from an EMBL/GenBank/DDBJ whole genome shotgun (WGS) entry which is preliminary data.</text>
</comment>
<gene>
    <name evidence="1" type="ORF">BDV95DRAFT_484993</name>
</gene>
<name>A0A7C8ML24_9PLEO</name>
<evidence type="ECO:0000313" key="1">
    <source>
        <dbReference type="EMBL" id="KAF2876042.1"/>
    </source>
</evidence>
<protein>
    <submittedName>
        <fullName evidence="1">Uncharacterized protein</fullName>
    </submittedName>
</protein>
<organism evidence="1 2">
    <name type="scientific">Massariosphaeria phaeospora</name>
    <dbReference type="NCBI Taxonomy" id="100035"/>
    <lineage>
        <taxon>Eukaryota</taxon>
        <taxon>Fungi</taxon>
        <taxon>Dikarya</taxon>
        <taxon>Ascomycota</taxon>
        <taxon>Pezizomycotina</taxon>
        <taxon>Dothideomycetes</taxon>
        <taxon>Pleosporomycetidae</taxon>
        <taxon>Pleosporales</taxon>
        <taxon>Pleosporales incertae sedis</taxon>
        <taxon>Massariosphaeria</taxon>
    </lineage>
</organism>
<sequence length="120" mass="14570">LFLRKDSAERNNLWQYLDPLLKAEQVKRIEQKKPREREIEEFYTEAAREHKEITILDLSEKDVSRYELYKKEKALREFNYEISRTIASRHIHLISDCLTPHNRLRALKKHLCPSTLERSY</sequence>
<accession>A0A7C8ML24</accession>
<feature type="non-terminal residue" evidence="1">
    <location>
        <position position="1"/>
    </location>
</feature>